<dbReference type="PANTHER" id="PTHR11751:SF29">
    <property type="entry name" value="ALANINE TRANSAMINASE"/>
    <property type="match status" value="1"/>
</dbReference>
<dbReference type="InterPro" id="IPR015422">
    <property type="entry name" value="PyrdxlP-dep_Trfase_small"/>
</dbReference>
<dbReference type="GO" id="GO:0030170">
    <property type="term" value="F:pyridoxal phosphate binding"/>
    <property type="evidence" value="ECO:0007669"/>
    <property type="project" value="InterPro"/>
</dbReference>
<comment type="subunit">
    <text evidence="2">Homodimer.</text>
</comment>
<dbReference type="FunFam" id="3.90.1150.10:FF:000010">
    <property type="entry name" value="Alanine aminotransferase 2"/>
    <property type="match status" value="1"/>
</dbReference>
<keyword evidence="4" id="KW-0808">Transferase</keyword>
<dbReference type="Pfam" id="PF00155">
    <property type="entry name" value="Aminotran_1_2"/>
    <property type="match status" value="1"/>
</dbReference>
<dbReference type="GO" id="GO:0004021">
    <property type="term" value="F:L-alanine:2-oxoglutarate aminotransferase activity"/>
    <property type="evidence" value="ECO:0007669"/>
    <property type="project" value="UniProtKB-EC"/>
</dbReference>
<dbReference type="Gene3D" id="3.40.640.10">
    <property type="entry name" value="Type I PLP-dependent aspartate aminotransferase-like (Major domain)"/>
    <property type="match status" value="1"/>
</dbReference>
<evidence type="ECO:0000256" key="1">
    <source>
        <dbReference type="ARBA" id="ARBA00001933"/>
    </source>
</evidence>
<evidence type="ECO:0000256" key="3">
    <source>
        <dbReference type="ARBA" id="ARBA00022576"/>
    </source>
</evidence>
<gene>
    <name evidence="11" type="primary">GPT2_1</name>
    <name evidence="11" type="ORF">DERF_006304</name>
</gene>
<dbReference type="InterPro" id="IPR045088">
    <property type="entry name" value="ALAT1/2-like"/>
</dbReference>
<comment type="catalytic activity">
    <reaction evidence="9">
        <text>L-alanine + 2-oxoglutarate = pyruvate + L-glutamate</text>
        <dbReference type="Rhea" id="RHEA:19453"/>
        <dbReference type="ChEBI" id="CHEBI:15361"/>
        <dbReference type="ChEBI" id="CHEBI:16810"/>
        <dbReference type="ChEBI" id="CHEBI:29985"/>
        <dbReference type="ChEBI" id="CHEBI:57972"/>
        <dbReference type="EC" id="2.6.1.2"/>
    </reaction>
</comment>
<dbReference type="EC" id="2.6.1.2" evidence="8"/>
<reference evidence="11" key="1">
    <citation type="submission" date="2013-05" db="EMBL/GenBank/DDBJ databases">
        <authorList>
            <person name="Yim A.K.Y."/>
            <person name="Chan T.F."/>
            <person name="Ji K.M."/>
            <person name="Liu X.Y."/>
            <person name="Zhou J.W."/>
            <person name="Li R.Q."/>
            <person name="Yang K.Y."/>
            <person name="Li J."/>
            <person name="Li M."/>
            <person name="Law P.T.W."/>
            <person name="Wu Y.L."/>
            <person name="Cai Z.L."/>
            <person name="Qin H."/>
            <person name="Bao Y."/>
            <person name="Leung R.K.K."/>
            <person name="Ng P.K.S."/>
            <person name="Zou J."/>
            <person name="Zhong X.J."/>
            <person name="Ran P.X."/>
            <person name="Zhong N.S."/>
            <person name="Liu Z.G."/>
            <person name="Tsui S.K.W."/>
        </authorList>
    </citation>
    <scope>NUCLEOTIDE SEQUENCE</scope>
    <source>
        <strain evidence="11">Derf</strain>
        <tissue evidence="11">Whole organism</tissue>
    </source>
</reference>
<protein>
    <recommendedName>
        <fullName evidence="8">alanine transaminase</fullName>
        <ecNumber evidence="8">2.6.1.2</ecNumber>
    </recommendedName>
</protein>
<organism evidence="11 12">
    <name type="scientific">Dermatophagoides farinae</name>
    <name type="common">American house dust mite</name>
    <dbReference type="NCBI Taxonomy" id="6954"/>
    <lineage>
        <taxon>Eukaryota</taxon>
        <taxon>Metazoa</taxon>
        <taxon>Ecdysozoa</taxon>
        <taxon>Arthropoda</taxon>
        <taxon>Chelicerata</taxon>
        <taxon>Arachnida</taxon>
        <taxon>Acari</taxon>
        <taxon>Acariformes</taxon>
        <taxon>Sarcoptiformes</taxon>
        <taxon>Astigmata</taxon>
        <taxon>Psoroptidia</taxon>
        <taxon>Analgoidea</taxon>
        <taxon>Pyroglyphidae</taxon>
        <taxon>Dermatophagoidinae</taxon>
        <taxon>Dermatophagoides</taxon>
    </lineage>
</organism>
<dbReference type="SUPFAM" id="SSF53383">
    <property type="entry name" value="PLP-dependent transferases"/>
    <property type="match status" value="1"/>
</dbReference>
<evidence type="ECO:0000256" key="6">
    <source>
        <dbReference type="ARBA" id="ARBA00025708"/>
    </source>
</evidence>
<feature type="domain" description="Aminotransferase class I/classII large" evidence="10">
    <location>
        <begin position="146"/>
        <end position="505"/>
    </location>
</feature>
<evidence type="ECO:0000256" key="4">
    <source>
        <dbReference type="ARBA" id="ARBA00022679"/>
    </source>
</evidence>
<evidence type="ECO:0000256" key="7">
    <source>
        <dbReference type="ARBA" id="ARBA00025785"/>
    </source>
</evidence>
<dbReference type="Gene3D" id="1.10.287.1970">
    <property type="match status" value="1"/>
</dbReference>
<sequence length="521" mass="58709">MNSQRYGRLFYLSSLNINYSQKQQQQQRFIRMNNCCRHTITLDNINDNVKRLEYAVRGPLVIRAGVIENELKQQQQSSSSSSSSSNNQRLFNEVIRANIGDCHAMGQRPLTFLRQVLACSSDDSLLTSQHYPNDVKERTRLMLKYCGGQSVGAYSDSAGVEIIRKHCAEYVSHRDGIESEWRDIVLTTGASEGIRSILALINTCSTDSLPSGVMIPIPQYPLYSATITEYGMYPINYYLDEDNQWSLNIDELKRSLNEAKVKCKPKAIVVINPGNPTGSVLTKKNIEDIIRFAKENKILIIADEVYQHNIYDGEFFSFKKILHELNEDIELASVMSASKGFMGECGLRGGYCELVNFDPSVKAMFFKMLSARLCSSILGQIALDCIVKPPDVDGESYERYHQEKSDVLAALKYRAKLVADTFNTIPGIKSNKVAGAMYAFPQIDIPKKAKEKATELGQAADFFYAMNLLETTGICVVPGSGFGQIPGTYHFRTTILPQNEKLEAMMKKFKQFHLNFMEQYS</sequence>
<comment type="pathway">
    <text evidence="6">Amino-acid degradation; L-alanine degradation via transaminase pathway; pyruvate from L-alanine: step 1/1.</text>
</comment>
<dbReference type="InterPro" id="IPR004839">
    <property type="entry name" value="Aminotransferase_I/II_large"/>
</dbReference>
<name>A0A922L807_DERFA</name>
<dbReference type="CDD" id="cd00609">
    <property type="entry name" value="AAT_like"/>
    <property type="match status" value="1"/>
</dbReference>
<keyword evidence="5" id="KW-0663">Pyridoxal phosphate</keyword>
<reference evidence="11" key="2">
    <citation type="journal article" date="2022" name="Res Sq">
        <title>Comparative Genomics Reveals Insights into the Divergent Evolution of Astigmatic Mites and Household Pest Adaptations.</title>
        <authorList>
            <person name="Xiong Q."/>
            <person name="Wan A.T.-Y."/>
            <person name="Liu X.-Y."/>
            <person name="Fung C.S.-H."/>
            <person name="Xiao X."/>
            <person name="Malainual N."/>
            <person name="Hou J."/>
            <person name="Wang L."/>
            <person name="Wang M."/>
            <person name="Yang K."/>
            <person name="Cui Y."/>
            <person name="Leung E."/>
            <person name="Nong W."/>
            <person name="Shin S.-K."/>
            <person name="Au S."/>
            <person name="Jeong K.Y."/>
            <person name="Chew F.T."/>
            <person name="Hui J."/>
            <person name="Leung T.F."/>
            <person name="Tungtrongchitr A."/>
            <person name="Zhong N."/>
            <person name="Liu Z."/>
            <person name="Tsui S."/>
        </authorList>
    </citation>
    <scope>NUCLEOTIDE SEQUENCE</scope>
    <source>
        <strain evidence="11">Derf</strain>
        <tissue evidence="11">Whole organism</tissue>
    </source>
</reference>
<evidence type="ECO:0000256" key="2">
    <source>
        <dbReference type="ARBA" id="ARBA00011738"/>
    </source>
</evidence>
<comment type="caution">
    <text evidence="11">The sequence shown here is derived from an EMBL/GenBank/DDBJ whole genome shotgun (WGS) entry which is preliminary data.</text>
</comment>
<evidence type="ECO:0000259" key="10">
    <source>
        <dbReference type="Pfam" id="PF00155"/>
    </source>
</evidence>
<dbReference type="PANTHER" id="PTHR11751">
    <property type="entry name" value="ALANINE AMINOTRANSFERASE"/>
    <property type="match status" value="1"/>
</dbReference>
<dbReference type="EMBL" id="ASGP02000002">
    <property type="protein sequence ID" value="KAH9522743.1"/>
    <property type="molecule type" value="Genomic_DNA"/>
</dbReference>
<comment type="similarity">
    <text evidence="7">Belongs to the class-I pyridoxal-phosphate-dependent aminotransferase family. Alanine aminotransferase subfamily.</text>
</comment>
<dbReference type="InterPro" id="IPR015421">
    <property type="entry name" value="PyrdxlP-dep_Trfase_major"/>
</dbReference>
<evidence type="ECO:0000256" key="8">
    <source>
        <dbReference type="ARBA" id="ARBA00026106"/>
    </source>
</evidence>
<evidence type="ECO:0000256" key="9">
    <source>
        <dbReference type="ARBA" id="ARBA00047412"/>
    </source>
</evidence>
<keyword evidence="12" id="KW-1185">Reference proteome</keyword>
<keyword evidence="3" id="KW-0032">Aminotransferase</keyword>
<evidence type="ECO:0000256" key="5">
    <source>
        <dbReference type="ARBA" id="ARBA00022898"/>
    </source>
</evidence>
<dbReference type="FunFam" id="3.40.640.10:FF:000012">
    <property type="entry name" value="alanine aminotransferase 2"/>
    <property type="match status" value="1"/>
</dbReference>
<evidence type="ECO:0000313" key="12">
    <source>
        <dbReference type="Proteomes" id="UP000790347"/>
    </source>
</evidence>
<dbReference type="Proteomes" id="UP000790347">
    <property type="component" value="Unassembled WGS sequence"/>
</dbReference>
<dbReference type="Gene3D" id="3.90.1150.10">
    <property type="entry name" value="Aspartate Aminotransferase, domain 1"/>
    <property type="match status" value="1"/>
</dbReference>
<accession>A0A922L807</accession>
<comment type="cofactor">
    <cofactor evidence="1">
        <name>pyridoxal 5'-phosphate</name>
        <dbReference type="ChEBI" id="CHEBI:597326"/>
    </cofactor>
</comment>
<dbReference type="AlphaFoldDB" id="A0A922L807"/>
<evidence type="ECO:0000313" key="11">
    <source>
        <dbReference type="EMBL" id="KAH9522743.1"/>
    </source>
</evidence>
<proteinExistence type="inferred from homology"/>
<dbReference type="InterPro" id="IPR015424">
    <property type="entry name" value="PyrdxlP-dep_Trfase"/>
</dbReference>